<accession>A0AAN0S7K3</accession>
<gene>
    <name evidence="2" type="ORF">LH23_20410</name>
</gene>
<organism evidence="2 3">
    <name type="scientific">Cedecea neteri</name>
    <dbReference type="NCBI Taxonomy" id="158822"/>
    <lineage>
        <taxon>Bacteria</taxon>
        <taxon>Pseudomonadati</taxon>
        <taxon>Pseudomonadota</taxon>
        <taxon>Gammaproteobacteria</taxon>
        <taxon>Enterobacterales</taxon>
        <taxon>Enterobacteriaceae</taxon>
        <taxon>Cedecea</taxon>
    </lineage>
</organism>
<name>A0AAN0S7K3_9ENTR</name>
<reference evidence="2 3" key="1">
    <citation type="submission" date="2014-09" db="EMBL/GenBank/DDBJ databases">
        <authorList>
            <person name="Chan K.-G."/>
        </authorList>
    </citation>
    <scope>NUCLEOTIDE SEQUENCE [LARGE SCALE GENOMIC DNA]</scope>
    <source>
        <strain evidence="2 3">M006</strain>
    </source>
</reference>
<dbReference type="Proteomes" id="UP000029516">
    <property type="component" value="Chromosome"/>
</dbReference>
<evidence type="ECO:0000256" key="1">
    <source>
        <dbReference type="SAM" id="SignalP"/>
    </source>
</evidence>
<sequence>MDVYIMSMKKSFVALSVLSGMFLASSALAAPKQWIGDSLAQAEASFSVSAFSDLKFGASSSKSFNGIVNAGDELFELTVTAPQGMKVAVAGDVISLGASAGDISSSTAPNGGSSITATLADKSFLKSNAYIPPGVIDANNAGAGAVVVDGTGAETKVVFIASRDNYGITPGKYGYSFVAQAFTE</sequence>
<evidence type="ECO:0008006" key="4">
    <source>
        <dbReference type="Google" id="ProtNLM"/>
    </source>
</evidence>
<evidence type="ECO:0000313" key="2">
    <source>
        <dbReference type="EMBL" id="AIR62926.1"/>
    </source>
</evidence>
<dbReference type="EMBL" id="CP009458">
    <property type="protein sequence ID" value="AIR62926.1"/>
    <property type="molecule type" value="Genomic_DNA"/>
</dbReference>
<feature type="signal peptide" evidence="1">
    <location>
        <begin position="1"/>
        <end position="29"/>
    </location>
</feature>
<proteinExistence type="predicted"/>
<protein>
    <recommendedName>
        <fullName evidence="4">Common pilus major fimbrillin subunit EcpA</fullName>
    </recommendedName>
</protein>
<evidence type="ECO:0000313" key="3">
    <source>
        <dbReference type="Proteomes" id="UP000029516"/>
    </source>
</evidence>
<keyword evidence="1" id="KW-0732">Signal</keyword>
<dbReference type="KEGG" id="cem:LH23_20410"/>
<feature type="chain" id="PRO_5043042445" description="Common pilus major fimbrillin subunit EcpA" evidence="1">
    <location>
        <begin position="30"/>
        <end position="184"/>
    </location>
</feature>
<dbReference type="AlphaFoldDB" id="A0AAN0S7K3"/>